<dbReference type="GO" id="GO:0004527">
    <property type="term" value="F:exonuclease activity"/>
    <property type="evidence" value="ECO:0007669"/>
    <property type="project" value="UniProtKB-KW"/>
</dbReference>
<dbReference type="InterPro" id="IPR036691">
    <property type="entry name" value="Endo/exonu/phosph_ase_sf"/>
</dbReference>
<dbReference type="AlphaFoldDB" id="A0A0V0QXP5"/>
<dbReference type="Gene3D" id="3.60.10.10">
    <property type="entry name" value="Endonuclease/exonuclease/phosphatase"/>
    <property type="match status" value="1"/>
</dbReference>
<keyword evidence="4" id="KW-0255">Endonuclease</keyword>
<dbReference type="InterPro" id="IPR005135">
    <property type="entry name" value="Endo/exonuclease/phosphatase"/>
</dbReference>
<feature type="coiled-coil region" evidence="1">
    <location>
        <begin position="310"/>
        <end position="344"/>
    </location>
</feature>
<feature type="domain" description="Endonuclease/exonuclease/phosphatase" evidence="3">
    <location>
        <begin position="53"/>
        <end position="259"/>
    </location>
</feature>
<gene>
    <name evidence="4" type="ORF">PPERSA_09330</name>
</gene>
<evidence type="ECO:0000256" key="1">
    <source>
        <dbReference type="SAM" id="Coils"/>
    </source>
</evidence>
<dbReference type="InParanoid" id="A0A0V0QXP5"/>
<proteinExistence type="predicted"/>
<keyword evidence="5" id="KW-1185">Reference proteome</keyword>
<accession>A0A0V0QXP5</accession>
<comment type="caution">
    <text evidence="4">The sequence shown here is derived from an EMBL/GenBank/DDBJ whole genome shotgun (WGS) entry which is preliminary data.</text>
</comment>
<dbReference type="OrthoDB" id="421040at2759"/>
<keyword evidence="1" id="KW-0175">Coiled coil</keyword>
<dbReference type="SUPFAM" id="SSF56219">
    <property type="entry name" value="DNase I-like"/>
    <property type="match status" value="1"/>
</dbReference>
<evidence type="ECO:0000313" key="4">
    <source>
        <dbReference type="EMBL" id="KRX07116.1"/>
    </source>
</evidence>
<name>A0A0V0QXP5_PSEPJ</name>
<keyword evidence="4" id="KW-0540">Nuclease</keyword>
<protein>
    <submittedName>
        <fullName evidence="4">Endonuclease/exonuclease/phosphatase</fullName>
    </submittedName>
</protein>
<sequence>MQNLSHIFKFSKGNKAHIIKNYVNYFLPSFSPTLKIWGLNTRSLFQEKKQEDLYNFMKKMRKQPDIILMNETWLKADQENQNFFINNPDYFLISSNFDQNYQGTAILVKKKMKAVSVKQIDHVSKNFTEVQVRVNPENKISFMAFYVPPDGDAQRDSQRSEALDYMEKYFKSYKGKIVAYSDINQRLRDIDKPYNKQESDNIKNILKENKIKLVFDNNPYSFTRPSQSGENNSYIDFFFLRNLKIKKLKIQTPPIDSDHYLLDLKIKTKTPFKNLIYFALFAFIGYYFGYDQLMVEFGALYEKIIAIIGDKQSEENKRKAEQQVIKLLEERKLKDQKIQEQQQENNHNIPVQEKKQDYENQNKKYTAKDLYYFLGFIYLAIKIMLNQDQFIQFIKTILFLN</sequence>
<dbReference type="OMA" id="ILMNETW"/>
<dbReference type="EMBL" id="LDAU01000087">
    <property type="protein sequence ID" value="KRX07116.1"/>
    <property type="molecule type" value="Genomic_DNA"/>
</dbReference>
<keyword evidence="2" id="KW-0812">Transmembrane</keyword>
<evidence type="ECO:0000259" key="3">
    <source>
        <dbReference type="Pfam" id="PF03372"/>
    </source>
</evidence>
<feature type="transmembrane region" description="Helical" evidence="2">
    <location>
        <begin position="274"/>
        <end position="290"/>
    </location>
</feature>
<evidence type="ECO:0000313" key="5">
    <source>
        <dbReference type="Proteomes" id="UP000054937"/>
    </source>
</evidence>
<dbReference type="Pfam" id="PF03372">
    <property type="entry name" value="Exo_endo_phos"/>
    <property type="match status" value="1"/>
</dbReference>
<feature type="transmembrane region" description="Helical" evidence="2">
    <location>
        <begin position="370"/>
        <end position="385"/>
    </location>
</feature>
<keyword evidence="2" id="KW-0472">Membrane</keyword>
<reference evidence="4 5" key="1">
    <citation type="journal article" date="2015" name="Sci. Rep.">
        <title>Genome of the facultative scuticociliatosis pathogen Pseudocohnilembus persalinus provides insight into its virulence through horizontal gene transfer.</title>
        <authorList>
            <person name="Xiong J."/>
            <person name="Wang G."/>
            <person name="Cheng J."/>
            <person name="Tian M."/>
            <person name="Pan X."/>
            <person name="Warren A."/>
            <person name="Jiang C."/>
            <person name="Yuan D."/>
            <person name="Miao W."/>
        </authorList>
    </citation>
    <scope>NUCLEOTIDE SEQUENCE [LARGE SCALE GENOMIC DNA]</scope>
    <source>
        <strain evidence="4">36N120E</strain>
    </source>
</reference>
<keyword evidence="2" id="KW-1133">Transmembrane helix</keyword>
<keyword evidence="4" id="KW-0269">Exonuclease</keyword>
<evidence type="ECO:0000256" key="2">
    <source>
        <dbReference type="SAM" id="Phobius"/>
    </source>
</evidence>
<keyword evidence="4" id="KW-0378">Hydrolase</keyword>
<dbReference type="Proteomes" id="UP000054937">
    <property type="component" value="Unassembled WGS sequence"/>
</dbReference>
<organism evidence="4 5">
    <name type="scientific">Pseudocohnilembus persalinus</name>
    <name type="common">Ciliate</name>
    <dbReference type="NCBI Taxonomy" id="266149"/>
    <lineage>
        <taxon>Eukaryota</taxon>
        <taxon>Sar</taxon>
        <taxon>Alveolata</taxon>
        <taxon>Ciliophora</taxon>
        <taxon>Intramacronucleata</taxon>
        <taxon>Oligohymenophorea</taxon>
        <taxon>Scuticociliatia</taxon>
        <taxon>Philasterida</taxon>
        <taxon>Pseudocohnilembidae</taxon>
        <taxon>Pseudocohnilembus</taxon>
    </lineage>
</organism>
<dbReference type="GO" id="GO:0004519">
    <property type="term" value="F:endonuclease activity"/>
    <property type="evidence" value="ECO:0007669"/>
    <property type="project" value="UniProtKB-KW"/>
</dbReference>